<dbReference type="HAMAP" id="MF_00795">
    <property type="entry name" value="CutC"/>
    <property type="match status" value="1"/>
</dbReference>
<evidence type="ECO:0000256" key="1">
    <source>
        <dbReference type="ARBA" id="ARBA00007768"/>
    </source>
</evidence>
<dbReference type="InterPro" id="IPR005627">
    <property type="entry name" value="CutC-like"/>
</dbReference>
<proteinExistence type="inferred from homology"/>
<protein>
    <recommendedName>
        <fullName evidence="2">PF03932 family protein CutC</fullName>
    </recommendedName>
</protein>
<dbReference type="Pfam" id="PF03932">
    <property type="entry name" value="CutC"/>
    <property type="match status" value="1"/>
</dbReference>
<reference evidence="3 4" key="1">
    <citation type="submission" date="2024-09" db="EMBL/GenBank/DDBJ databases">
        <authorList>
            <person name="Sun Q."/>
            <person name="Mori K."/>
        </authorList>
    </citation>
    <scope>NUCLEOTIDE SEQUENCE [LARGE SCALE GENOMIC DNA]</scope>
    <source>
        <strain evidence="3 4">CCM 8543</strain>
    </source>
</reference>
<comment type="caution">
    <text evidence="3">The sequence shown here is derived from an EMBL/GenBank/DDBJ whole genome shotgun (WGS) entry which is preliminary data.</text>
</comment>
<organism evidence="3 4">
    <name type="scientific">Chelativorans intermedius</name>
    <dbReference type="NCBI Taxonomy" id="515947"/>
    <lineage>
        <taxon>Bacteria</taxon>
        <taxon>Pseudomonadati</taxon>
        <taxon>Pseudomonadota</taxon>
        <taxon>Alphaproteobacteria</taxon>
        <taxon>Hyphomicrobiales</taxon>
        <taxon>Phyllobacteriaceae</taxon>
        <taxon>Chelativorans</taxon>
    </lineage>
</organism>
<dbReference type="Proteomes" id="UP001589755">
    <property type="component" value="Unassembled WGS sequence"/>
</dbReference>
<comment type="subcellular location">
    <subcellularLocation>
        <location evidence="2">Cytoplasm</location>
    </subcellularLocation>
</comment>
<accession>A0ABV6D6J3</accession>
<evidence type="ECO:0000313" key="3">
    <source>
        <dbReference type="EMBL" id="MFC0208274.1"/>
    </source>
</evidence>
<dbReference type="RefSeq" id="WP_261519906.1">
    <property type="nucleotide sequence ID" value="NZ_JAODNW010000007.1"/>
</dbReference>
<comment type="similarity">
    <text evidence="1 2">Belongs to the CutC family.</text>
</comment>
<gene>
    <name evidence="2" type="primary">cutC</name>
    <name evidence="3" type="ORF">ACFFJ2_07675</name>
</gene>
<sequence>MRDILLEVCVDSPCGLAAAIEGGADRIELCSALCAGGLTPSAGLVAAAAGAPVPVYAMIRPRAGDFAYSQAELEVMARDIEAARDAGLAGVVFGAVGRDGRLDQSALRLLMARAAGLGTTLHRAFDLVSERAQAIETAVALGFERILTSGGAPTALQGLDTLQETVALAGGRIAIMPGAGIRPETVDTLLARLPVGEIHASCSVAEASPDPRLAALGFQPKADRRTDAGLVRALKRRLMAA</sequence>
<name>A0ABV6D6J3_9HYPH</name>
<keyword evidence="4" id="KW-1185">Reference proteome</keyword>
<dbReference type="EMBL" id="JBHLXD010000010">
    <property type="protein sequence ID" value="MFC0208274.1"/>
    <property type="molecule type" value="Genomic_DNA"/>
</dbReference>
<dbReference type="Gene3D" id="3.20.20.380">
    <property type="entry name" value="Copper homeostasis (CutC) domain"/>
    <property type="match status" value="1"/>
</dbReference>
<keyword evidence="2" id="KW-0963">Cytoplasm</keyword>
<comment type="caution">
    <text evidence="2">Once thought to be involved in copper homeostasis, experiments in E.coli have shown this is not the case.</text>
</comment>
<dbReference type="PANTHER" id="PTHR12598:SF0">
    <property type="entry name" value="COPPER HOMEOSTASIS PROTEIN CUTC HOMOLOG"/>
    <property type="match status" value="1"/>
</dbReference>
<dbReference type="SUPFAM" id="SSF110395">
    <property type="entry name" value="CutC-like"/>
    <property type="match status" value="1"/>
</dbReference>
<dbReference type="PANTHER" id="PTHR12598">
    <property type="entry name" value="COPPER HOMEOSTASIS PROTEIN CUTC"/>
    <property type="match status" value="1"/>
</dbReference>
<evidence type="ECO:0000313" key="4">
    <source>
        <dbReference type="Proteomes" id="UP001589755"/>
    </source>
</evidence>
<dbReference type="InterPro" id="IPR036822">
    <property type="entry name" value="CutC-like_dom_sf"/>
</dbReference>
<evidence type="ECO:0000256" key="2">
    <source>
        <dbReference type="HAMAP-Rule" id="MF_00795"/>
    </source>
</evidence>